<dbReference type="Pfam" id="PF03109">
    <property type="entry name" value="ABC1"/>
    <property type="match status" value="1"/>
</dbReference>
<organism evidence="6">
    <name type="scientific">Phaeomonas parva</name>
    <dbReference type="NCBI Taxonomy" id="124430"/>
    <lineage>
        <taxon>Eukaryota</taxon>
        <taxon>Sar</taxon>
        <taxon>Stramenopiles</taxon>
        <taxon>Ochrophyta</taxon>
        <taxon>Pinguiophyceae</taxon>
        <taxon>Pinguiochrysidales</taxon>
        <taxon>Pinguiochrysidaceae</taxon>
        <taxon>Phaeomonas</taxon>
    </lineage>
</organism>
<dbReference type="InterPro" id="IPR004147">
    <property type="entry name" value="ABC1_dom"/>
</dbReference>
<dbReference type="SUPFAM" id="SSF56112">
    <property type="entry name" value="Protein kinase-like (PK-like)"/>
    <property type="match status" value="1"/>
</dbReference>
<keyword evidence="3" id="KW-0472">Membrane</keyword>
<keyword evidence="3" id="KW-0812">Transmembrane</keyword>
<proteinExistence type="inferred from homology"/>
<dbReference type="InterPro" id="IPR050154">
    <property type="entry name" value="UbiB_kinase"/>
</dbReference>
<dbReference type="AlphaFoldDB" id="A0A6U4G8K4"/>
<feature type="domain" description="Protein kinase" evidence="4">
    <location>
        <begin position="282"/>
        <end position="633"/>
    </location>
</feature>
<feature type="transmembrane region" description="Helical" evidence="3">
    <location>
        <begin position="102"/>
        <end position="124"/>
    </location>
</feature>
<name>A0A6U4G8K4_9STRA</name>
<evidence type="ECO:0000256" key="2">
    <source>
        <dbReference type="SAM" id="MobiDB-lite"/>
    </source>
</evidence>
<feature type="compositionally biased region" description="Basic and acidic residues" evidence="2">
    <location>
        <begin position="889"/>
        <end position="900"/>
    </location>
</feature>
<dbReference type="EMBL" id="HBGJ01021541">
    <property type="protein sequence ID" value="CAD9255635.1"/>
    <property type="molecule type" value="Transcribed_RNA"/>
</dbReference>
<protein>
    <recommendedName>
        <fullName evidence="4">Protein kinase domain-containing protein</fullName>
    </recommendedName>
</protein>
<dbReference type="InterPro" id="IPR000719">
    <property type="entry name" value="Prot_kinase_dom"/>
</dbReference>
<dbReference type="PANTHER" id="PTHR10566">
    <property type="entry name" value="CHAPERONE-ACTIVITY OF BC1 COMPLEX CABC1 -RELATED"/>
    <property type="match status" value="1"/>
</dbReference>
<dbReference type="EMBL" id="HBGJ01021540">
    <property type="protein sequence ID" value="CAD9255634.1"/>
    <property type="molecule type" value="Transcribed_RNA"/>
</dbReference>
<dbReference type="GO" id="GO:0005524">
    <property type="term" value="F:ATP binding"/>
    <property type="evidence" value="ECO:0007669"/>
    <property type="project" value="InterPro"/>
</dbReference>
<evidence type="ECO:0000313" key="6">
    <source>
        <dbReference type="EMBL" id="CAD9255635.1"/>
    </source>
</evidence>
<reference evidence="6" key="1">
    <citation type="submission" date="2021-01" db="EMBL/GenBank/DDBJ databases">
        <authorList>
            <person name="Corre E."/>
            <person name="Pelletier E."/>
            <person name="Niang G."/>
            <person name="Scheremetjew M."/>
            <person name="Finn R."/>
            <person name="Kale V."/>
            <person name="Holt S."/>
            <person name="Cochrane G."/>
            <person name="Meng A."/>
            <person name="Brown T."/>
            <person name="Cohen L."/>
        </authorList>
    </citation>
    <scope>NUCLEOTIDE SEQUENCE</scope>
    <source>
        <strain evidence="6">CCMP2877</strain>
    </source>
</reference>
<dbReference type="InterPro" id="IPR011009">
    <property type="entry name" value="Kinase-like_dom_sf"/>
</dbReference>
<gene>
    <name evidence="5" type="ORF">PPAR1163_LOCUS14004</name>
    <name evidence="6" type="ORF">PPAR1163_LOCUS14005</name>
</gene>
<dbReference type="CDD" id="cd05121">
    <property type="entry name" value="ABC1_ADCK3-like"/>
    <property type="match status" value="1"/>
</dbReference>
<sequence>MVQILGLGLPPLPAAARAAASALASQQGEALEQLRAGVTGLAAVVPEPVATATTAATAPLKPVLAAASAALVEVLSSEQVSTVTKALSDATQTVLNDEEARLYAIVIGAPLLTFLTIMLMAALLSPRPGSNASKAEALEILRRERKAIEDGLPTVFEPNAVARYFSQRVLEVTVRQTQLLLIAGGVVARIIFDGTVLDKEAREERAPKRAQELVDAITKLGPAFIKIGQALSIRPDFLPAPYPEYLAQLQDGVKPFDSAVAVAILEEELGCNVEDVFISGKDAFTEPIASASLGQVYKTSVKNAEGEIVPVAVKVQRPGLLESCTRDLIVSRAILNLIARIAGEESRVGRNAKSTISIIDVYGARFIDELDYDGEAGATARLGRDLAGVDDLADVVTVPGVFRSSRHTIVTEWLDGVKITSIDTSDAAEKERVENYVNVLLNVYLAQLLETGFLHSDPHPGNFLLLEDGRIGILDCGLMTEITKAQQDAMVKYVSHLSSKQFEKTLEDLIALGFLDPELSENEENRRIVAPIIAEVLSALSKGGGTAAFENVDRTSIDGVGEELKELGKKFPLQIPPYFALIIRAFSTLEGLGLQLDPKFSIVEACFPYLARRLLGPDTNHDRQLQESLELFLYGDELESDVATAVPVGGKVPQLDVTKLDELLDGYSSFKDRTAIIEDSVSAEKQAKLATTLIGNVFGEEGSYVEDVLVNEGVRLTDAVLREAVSGTLGVLANAPLRPPGIRTLASLAGATEDDEEGAKVVKKLGDLALTLADAQRDADVAMADGGDAGGVSSSGRSPGEAVVRANRFVKDRLLPKEVRDTALAYTLFEVLPGLAMGAAAASVARGGNGAKQSPNPAASGLALRDVAKDVGPAAARIGNKYTQRLRQRTRERLQQDIDVQRAATNLGKGRGTEV</sequence>
<evidence type="ECO:0000256" key="3">
    <source>
        <dbReference type="SAM" id="Phobius"/>
    </source>
</evidence>
<accession>A0A6U4G8K4</accession>
<feature type="region of interest" description="Disordered" evidence="2">
    <location>
        <begin position="879"/>
        <end position="915"/>
    </location>
</feature>
<dbReference type="PROSITE" id="PS50011">
    <property type="entry name" value="PROTEIN_KINASE_DOM"/>
    <property type="match status" value="1"/>
</dbReference>
<evidence type="ECO:0000259" key="4">
    <source>
        <dbReference type="PROSITE" id="PS50011"/>
    </source>
</evidence>
<evidence type="ECO:0000313" key="5">
    <source>
        <dbReference type="EMBL" id="CAD9255634.1"/>
    </source>
</evidence>
<dbReference type="PANTHER" id="PTHR10566:SF118">
    <property type="entry name" value="PROTEIN KINASE DOMAIN-CONTAINING PROTEIN"/>
    <property type="match status" value="1"/>
</dbReference>
<keyword evidence="3" id="KW-1133">Transmembrane helix</keyword>
<evidence type="ECO:0000256" key="1">
    <source>
        <dbReference type="ARBA" id="ARBA00009670"/>
    </source>
</evidence>
<comment type="similarity">
    <text evidence="1">Belongs to the protein kinase superfamily. ADCK protein kinase family.</text>
</comment>
<dbReference type="GO" id="GO:0004672">
    <property type="term" value="F:protein kinase activity"/>
    <property type="evidence" value="ECO:0007669"/>
    <property type="project" value="InterPro"/>
</dbReference>